<evidence type="ECO:0000256" key="3">
    <source>
        <dbReference type="ARBA" id="ARBA00022989"/>
    </source>
</evidence>
<dbReference type="GO" id="GO:0042330">
    <property type="term" value="P:taxis"/>
    <property type="evidence" value="ECO:0007669"/>
    <property type="project" value="EnsemblMetazoa"/>
</dbReference>
<evidence type="ECO:0000313" key="8">
    <source>
        <dbReference type="EMBL" id="EDW72048.2"/>
    </source>
</evidence>
<feature type="compositionally biased region" description="Low complexity" evidence="6">
    <location>
        <begin position="1"/>
        <end position="14"/>
    </location>
</feature>
<keyword evidence="2 7" id="KW-0812">Transmembrane</keyword>
<gene>
    <name evidence="8" type="primary">Dwil\GK10738</name>
    <name evidence="8" type="ORF">Dwil_GK10738</name>
</gene>
<feature type="compositionally biased region" description="Basic and acidic residues" evidence="6">
    <location>
        <begin position="827"/>
        <end position="843"/>
    </location>
</feature>
<feature type="region of interest" description="Disordered" evidence="6">
    <location>
        <begin position="1088"/>
        <end position="1117"/>
    </location>
</feature>
<feature type="transmembrane region" description="Helical" evidence="7">
    <location>
        <begin position="1627"/>
        <end position="1650"/>
    </location>
</feature>
<evidence type="ECO:0000256" key="6">
    <source>
        <dbReference type="SAM" id="MobiDB-lite"/>
    </source>
</evidence>
<dbReference type="Pfam" id="PF15795">
    <property type="entry name" value="Spec3"/>
    <property type="match status" value="1"/>
</dbReference>
<feature type="compositionally biased region" description="Polar residues" evidence="6">
    <location>
        <begin position="473"/>
        <end position="489"/>
    </location>
</feature>
<evidence type="ECO:0000256" key="5">
    <source>
        <dbReference type="SAM" id="Coils"/>
    </source>
</evidence>
<feature type="compositionally biased region" description="Low complexity" evidence="6">
    <location>
        <begin position="890"/>
        <end position="906"/>
    </location>
</feature>
<evidence type="ECO:0000256" key="7">
    <source>
        <dbReference type="SAM" id="Phobius"/>
    </source>
</evidence>
<dbReference type="FunCoup" id="B4MIV9">
    <property type="interactions" value="8"/>
</dbReference>
<keyword evidence="5" id="KW-0175">Coiled coil</keyword>
<feature type="compositionally biased region" description="Low complexity" evidence="6">
    <location>
        <begin position="864"/>
        <end position="877"/>
    </location>
</feature>
<dbReference type="PANTHER" id="PTHR21676">
    <property type="entry name" value="PROTEIN STUM"/>
    <property type="match status" value="1"/>
</dbReference>
<feature type="compositionally biased region" description="Basic and acidic residues" evidence="6">
    <location>
        <begin position="639"/>
        <end position="653"/>
    </location>
</feature>
<feature type="coiled-coil region" evidence="5">
    <location>
        <begin position="1125"/>
        <end position="1152"/>
    </location>
</feature>
<dbReference type="GO" id="GO:0019230">
    <property type="term" value="P:proprioception"/>
    <property type="evidence" value="ECO:0007669"/>
    <property type="project" value="EnsemblMetazoa"/>
</dbReference>
<feature type="region of interest" description="Disordered" evidence="6">
    <location>
        <begin position="1"/>
        <end position="26"/>
    </location>
</feature>
<evidence type="ECO:0000256" key="2">
    <source>
        <dbReference type="ARBA" id="ARBA00022692"/>
    </source>
</evidence>
<sequence length="1705" mass="186259">MQQTLSYSSSSPSPTATPIIGKEQQNYSYHSNMPPSTYSHIHSRQTTPRLSTTIGDIDGDSSHQYNSLFGDPVPPLEPADYYATNSAFESLRTGAVSTSVDLPSSEEDALVAAVALISNESSSARERRLFPNVPYLSTSSYGRGSGHRLSSLPQLKPPDIQILPNSSGGSSSDQMNSPNFRFLAPDDILNKPDLYDLEKIYHDDDMATQVSGISQVAMSKVSAERCHDDNCSSVLCDPYANRDWFRPATQHFPEFSRIPKLRPSSKMIMSMRQEEAPLSPLATMIQDMNSSSSGGEERLGLSEMDIILSPKSYLEQQQRRGDQGVESYATPPSLPPPPAAPPPCHEATTIMREMSPIIIKDSISVGGDYRVEQPRLHKKTAFTIITERSPQSSRAQSPKGRRTPSPSQPPPTHISPAAKRHASIQSTSTTSSFTAKLKPPIRRKSLTGSRLPQLPMENYGRSLTMPADDSPRPSVQFNMSGRYNRSKLGTPSKGILQQRDSLTSSIDTYTPRNQRRSSIAPLKIKSMETLPLITDPYRSSIPRFHHSNIDLIGREPTVIPPGSLPRPLKPNANPTRKQRGLLRVMNREDAAARLAPSHIPPRSNWSSLDDLVMDLGQRLKPINLRLSQAQRRRSSSTSPERRSSTQTASDRRSSNLSSITVTSDLSFRRRPSLATLPTTTAMNRARRKSIHVPASAHPSPRRQSVYGKDAKHGKIVKPSTLSPIIGTPNKDSSTPQSPLHGLQTLDTPSEVSTRRDSISRIPIRSRPESRMESSRGSSPIKDFLGTSGRTSRASNSRSPSRAPSRENTRTPSRAPSRENIRTPSRAPSRENIHTSRAPSRENFHTPFRAPSRENSRSISRASTRNISRGGANGSRSNSRLEHHREVANNSRLSIHSSLRSSSISPSTLTAQSGARGVTPNRRKSISLSPQRQKQTQRKPSSPNRSSPTPIKERRNSRSRIPTPKTTTKPNGKTQVQKNGEIDKTKTSNKSNAIKSSTQTPGKSKSTAEPKKTSTTPAVAKKKPSTQASSGSEVAPLAAHVSNAVLQAAEVLPAVTHSEETPTNTKNGQNQSGNLNKLVRMSSRLSLLSNKNRADSPQSRKVAAVAESSLQEGEEPKSHDAAAAILEKSQKTLETIQKTVTEATDEIHKTINENLTDLKTLENDIGLAVESGTSPTPSGVTVIGKPLPDSRTGTADGSNALESGTEVQKSPLPPTQPIEASVSVVNVEHPATTSISVVPEVEYESADLIKGDRTKLGASEFDVHHVMPPESGDDFKVDAKRRSPDGQGGSTAGSGGGGMANQEEFLEDKENNNNNNNNAKGKRGWCRCCSNLFMSCRRSRCSRCCCCCSRKDAVEEQPVLLSNSATSSATTATNLQVIDEHKPTAKKRPAKDWLRSVVCCQNCRKKKKEQPEAMQATNLNTMGPKGKGGAGGGSKCGLCLSKIFCCRSVNKVDPTTGDETEFKKCCFCIPCRRKRDPKKAWQSAPPAADPEMGIKPTDAAVLEGASEAEAGLSIAESKTKEGCCKRFWLMLFCCRKKQRRGTESRRQSIRAPPPSEDTRRKLHNDLVEYTSKMKGAIPVLPLYLAWFCAFCNVVFPGSGTLLSGLFCLCVGIPRFSQFDSARARIGSFIINIIVAVAQFLTVLFCFVGWGWSIWWGTIMLKCARKLSKIKKVERLELEEEQRQAQLAAAIDKNGGHVEAEVDATKT</sequence>
<feature type="region of interest" description="Disordered" evidence="6">
    <location>
        <begin position="1168"/>
        <end position="1213"/>
    </location>
</feature>
<dbReference type="GO" id="GO:0016020">
    <property type="term" value="C:membrane"/>
    <property type="evidence" value="ECO:0007669"/>
    <property type="project" value="UniProtKB-SubCell"/>
</dbReference>
<feature type="region of interest" description="Disordered" evidence="6">
    <location>
        <begin position="314"/>
        <end position="346"/>
    </location>
</feature>
<keyword evidence="4 7" id="KW-0472">Membrane</keyword>
<feature type="compositionally biased region" description="Polar residues" evidence="6">
    <location>
        <begin position="987"/>
        <end position="1004"/>
    </location>
</feature>
<feature type="compositionally biased region" description="Pro residues" evidence="6">
    <location>
        <begin position="332"/>
        <end position="344"/>
    </location>
</feature>
<protein>
    <recommendedName>
        <fullName evidence="10">Protein stum</fullName>
    </recommendedName>
</protein>
<dbReference type="HOGENOM" id="CLU_242905_0_0_1"/>
<feature type="compositionally biased region" description="Polar residues" evidence="6">
    <location>
        <begin position="654"/>
        <end position="665"/>
    </location>
</feature>
<keyword evidence="9" id="KW-1185">Reference proteome</keyword>
<feature type="compositionally biased region" description="Polar residues" evidence="6">
    <location>
        <begin position="1190"/>
        <end position="1207"/>
    </location>
</feature>
<evidence type="ECO:0000313" key="9">
    <source>
        <dbReference type="Proteomes" id="UP000007798"/>
    </source>
</evidence>
<accession>B4MIV9</accession>
<reference evidence="8 9" key="1">
    <citation type="journal article" date="2007" name="Nature">
        <title>Evolution of genes and genomes on the Drosophila phylogeny.</title>
        <authorList>
            <consortium name="Drosophila 12 Genomes Consortium"/>
            <person name="Clark A.G."/>
            <person name="Eisen M.B."/>
            <person name="Smith D.R."/>
            <person name="Bergman C.M."/>
            <person name="Oliver B."/>
            <person name="Markow T.A."/>
            <person name="Kaufman T.C."/>
            <person name="Kellis M."/>
            <person name="Gelbart W."/>
            <person name="Iyer V.N."/>
            <person name="Pollard D.A."/>
            <person name="Sackton T.B."/>
            <person name="Larracuente A.M."/>
            <person name="Singh N.D."/>
            <person name="Abad J.P."/>
            <person name="Abt D.N."/>
            <person name="Adryan B."/>
            <person name="Aguade M."/>
            <person name="Akashi H."/>
            <person name="Anderson W.W."/>
            <person name="Aquadro C.F."/>
            <person name="Ardell D.H."/>
            <person name="Arguello R."/>
            <person name="Artieri C.G."/>
            <person name="Barbash D.A."/>
            <person name="Barker D."/>
            <person name="Barsanti P."/>
            <person name="Batterham P."/>
            <person name="Batzoglou S."/>
            <person name="Begun D."/>
            <person name="Bhutkar A."/>
            <person name="Blanco E."/>
            <person name="Bosak S.A."/>
            <person name="Bradley R.K."/>
            <person name="Brand A.D."/>
            <person name="Brent M.R."/>
            <person name="Brooks A.N."/>
            <person name="Brown R.H."/>
            <person name="Butlin R.K."/>
            <person name="Caggese C."/>
            <person name="Calvi B.R."/>
            <person name="Bernardo de Carvalho A."/>
            <person name="Caspi A."/>
            <person name="Castrezana S."/>
            <person name="Celniker S.E."/>
            <person name="Chang J.L."/>
            <person name="Chapple C."/>
            <person name="Chatterji S."/>
            <person name="Chinwalla A."/>
            <person name="Civetta A."/>
            <person name="Clifton S.W."/>
            <person name="Comeron J.M."/>
            <person name="Costello J.C."/>
            <person name="Coyne J.A."/>
            <person name="Daub J."/>
            <person name="David R.G."/>
            <person name="Delcher A.L."/>
            <person name="Delehaunty K."/>
            <person name="Do C.B."/>
            <person name="Ebling H."/>
            <person name="Edwards K."/>
            <person name="Eickbush T."/>
            <person name="Evans J.D."/>
            <person name="Filipski A."/>
            <person name="Findeiss S."/>
            <person name="Freyhult E."/>
            <person name="Fulton L."/>
            <person name="Fulton R."/>
            <person name="Garcia A.C."/>
            <person name="Gardiner A."/>
            <person name="Garfield D.A."/>
            <person name="Garvin B.E."/>
            <person name="Gibson G."/>
            <person name="Gilbert D."/>
            <person name="Gnerre S."/>
            <person name="Godfrey J."/>
            <person name="Good R."/>
            <person name="Gotea V."/>
            <person name="Gravely B."/>
            <person name="Greenberg A.J."/>
            <person name="Griffiths-Jones S."/>
            <person name="Gross S."/>
            <person name="Guigo R."/>
            <person name="Gustafson E.A."/>
            <person name="Haerty W."/>
            <person name="Hahn M.W."/>
            <person name="Halligan D.L."/>
            <person name="Halpern A.L."/>
            <person name="Halter G.M."/>
            <person name="Han M.V."/>
            <person name="Heger A."/>
            <person name="Hillier L."/>
            <person name="Hinrichs A.S."/>
            <person name="Holmes I."/>
            <person name="Hoskins R.A."/>
            <person name="Hubisz M.J."/>
            <person name="Hultmark D."/>
            <person name="Huntley M.A."/>
            <person name="Jaffe D.B."/>
            <person name="Jagadeeshan S."/>
            <person name="Jeck W.R."/>
            <person name="Johnson J."/>
            <person name="Jones C.D."/>
            <person name="Jordan W.C."/>
            <person name="Karpen G.H."/>
            <person name="Kataoka E."/>
            <person name="Keightley P.D."/>
            <person name="Kheradpour P."/>
            <person name="Kirkness E.F."/>
            <person name="Koerich L.B."/>
            <person name="Kristiansen K."/>
            <person name="Kudrna D."/>
            <person name="Kulathinal R.J."/>
            <person name="Kumar S."/>
            <person name="Kwok R."/>
            <person name="Lander E."/>
            <person name="Langley C.H."/>
            <person name="Lapoint R."/>
            <person name="Lazzaro B.P."/>
            <person name="Lee S.J."/>
            <person name="Levesque L."/>
            <person name="Li R."/>
            <person name="Lin C.F."/>
            <person name="Lin M.F."/>
            <person name="Lindblad-Toh K."/>
            <person name="Llopart A."/>
            <person name="Long M."/>
            <person name="Low L."/>
            <person name="Lozovsky E."/>
            <person name="Lu J."/>
            <person name="Luo M."/>
            <person name="Machado C.A."/>
            <person name="Makalowski W."/>
            <person name="Marzo M."/>
            <person name="Matsuda M."/>
            <person name="Matzkin L."/>
            <person name="McAllister B."/>
            <person name="McBride C.S."/>
            <person name="McKernan B."/>
            <person name="McKernan K."/>
            <person name="Mendez-Lago M."/>
            <person name="Minx P."/>
            <person name="Mollenhauer M.U."/>
            <person name="Montooth K."/>
            <person name="Mount S.M."/>
            <person name="Mu X."/>
            <person name="Myers E."/>
            <person name="Negre B."/>
            <person name="Newfeld S."/>
            <person name="Nielsen R."/>
            <person name="Noor M.A."/>
            <person name="O'Grady P."/>
            <person name="Pachter L."/>
            <person name="Papaceit M."/>
            <person name="Parisi M.J."/>
            <person name="Parisi M."/>
            <person name="Parts L."/>
            <person name="Pedersen J.S."/>
            <person name="Pesole G."/>
            <person name="Phillippy A.M."/>
            <person name="Ponting C.P."/>
            <person name="Pop M."/>
            <person name="Porcelli D."/>
            <person name="Powell J.R."/>
            <person name="Prohaska S."/>
            <person name="Pruitt K."/>
            <person name="Puig M."/>
            <person name="Quesneville H."/>
            <person name="Ram K.R."/>
            <person name="Rand D."/>
            <person name="Rasmussen M.D."/>
            <person name="Reed L.K."/>
            <person name="Reenan R."/>
            <person name="Reily A."/>
            <person name="Remington K.A."/>
            <person name="Rieger T.T."/>
            <person name="Ritchie M.G."/>
            <person name="Robin C."/>
            <person name="Rogers Y.H."/>
            <person name="Rohde C."/>
            <person name="Rozas J."/>
            <person name="Rubenfield M.J."/>
            <person name="Ruiz A."/>
            <person name="Russo S."/>
            <person name="Salzberg S.L."/>
            <person name="Sanchez-Gracia A."/>
            <person name="Saranga D.J."/>
            <person name="Sato H."/>
            <person name="Schaeffer S.W."/>
            <person name="Schatz M.C."/>
            <person name="Schlenke T."/>
            <person name="Schwartz R."/>
            <person name="Segarra C."/>
            <person name="Singh R.S."/>
            <person name="Sirot L."/>
            <person name="Sirota M."/>
            <person name="Sisneros N.B."/>
            <person name="Smith C.D."/>
            <person name="Smith T.F."/>
            <person name="Spieth J."/>
            <person name="Stage D.E."/>
            <person name="Stark A."/>
            <person name="Stephan W."/>
            <person name="Strausberg R.L."/>
            <person name="Strempel S."/>
            <person name="Sturgill D."/>
            <person name="Sutton G."/>
            <person name="Sutton G.G."/>
            <person name="Tao W."/>
            <person name="Teichmann S."/>
            <person name="Tobari Y.N."/>
            <person name="Tomimura Y."/>
            <person name="Tsolas J.M."/>
            <person name="Valente V.L."/>
            <person name="Venter E."/>
            <person name="Venter J.C."/>
            <person name="Vicario S."/>
            <person name="Vieira F.G."/>
            <person name="Vilella A.J."/>
            <person name="Villasante A."/>
            <person name="Walenz B."/>
            <person name="Wang J."/>
            <person name="Wasserman M."/>
            <person name="Watts T."/>
            <person name="Wilson D."/>
            <person name="Wilson R.K."/>
            <person name="Wing R.A."/>
            <person name="Wolfner M.F."/>
            <person name="Wong A."/>
            <person name="Wong G.K."/>
            <person name="Wu C.I."/>
            <person name="Wu G."/>
            <person name="Yamamoto D."/>
            <person name="Yang H.P."/>
            <person name="Yang S.P."/>
            <person name="Yorke J.A."/>
            <person name="Yoshida K."/>
            <person name="Zdobnov E."/>
            <person name="Zhang P."/>
            <person name="Zhang Y."/>
            <person name="Zimin A.V."/>
            <person name="Baldwin J."/>
            <person name="Abdouelleil A."/>
            <person name="Abdulkadir J."/>
            <person name="Abebe A."/>
            <person name="Abera B."/>
            <person name="Abreu J."/>
            <person name="Acer S.C."/>
            <person name="Aftuck L."/>
            <person name="Alexander A."/>
            <person name="An P."/>
            <person name="Anderson E."/>
            <person name="Anderson S."/>
            <person name="Arachi H."/>
            <person name="Azer M."/>
            <person name="Bachantsang P."/>
            <person name="Barry A."/>
            <person name="Bayul T."/>
            <person name="Berlin A."/>
            <person name="Bessette D."/>
            <person name="Bloom T."/>
            <person name="Blye J."/>
            <person name="Boguslavskiy L."/>
            <person name="Bonnet C."/>
            <person name="Boukhgalter B."/>
            <person name="Bourzgui I."/>
            <person name="Brown A."/>
            <person name="Cahill P."/>
            <person name="Channer S."/>
            <person name="Cheshatsang Y."/>
            <person name="Chuda L."/>
            <person name="Citroen M."/>
            <person name="Collymore A."/>
            <person name="Cooke P."/>
            <person name="Costello M."/>
            <person name="D'Aco K."/>
            <person name="Daza R."/>
            <person name="De Haan G."/>
            <person name="DeGray S."/>
            <person name="DeMaso C."/>
            <person name="Dhargay N."/>
            <person name="Dooley K."/>
            <person name="Dooley E."/>
            <person name="Doricent M."/>
            <person name="Dorje P."/>
            <person name="Dorjee K."/>
            <person name="Dupes A."/>
            <person name="Elong R."/>
            <person name="Falk J."/>
            <person name="Farina A."/>
            <person name="Faro S."/>
            <person name="Ferguson D."/>
            <person name="Fisher S."/>
            <person name="Foley C.D."/>
            <person name="Franke A."/>
            <person name="Friedrich D."/>
            <person name="Gadbois L."/>
            <person name="Gearin G."/>
            <person name="Gearin C.R."/>
            <person name="Giannoukos G."/>
            <person name="Goode T."/>
            <person name="Graham J."/>
            <person name="Grandbois E."/>
            <person name="Grewal S."/>
            <person name="Gyaltsen K."/>
            <person name="Hafez N."/>
            <person name="Hagos B."/>
            <person name="Hall J."/>
            <person name="Henson C."/>
            <person name="Hollinger A."/>
            <person name="Honan T."/>
            <person name="Huard M.D."/>
            <person name="Hughes L."/>
            <person name="Hurhula B."/>
            <person name="Husby M.E."/>
            <person name="Kamat A."/>
            <person name="Kanga B."/>
            <person name="Kashin S."/>
            <person name="Khazanovich D."/>
            <person name="Kisner P."/>
            <person name="Lance K."/>
            <person name="Lara M."/>
            <person name="Lee W."/>
            <person name="Lennon N."/>
            <person name="Letendre F."/>
            <person name="LeVine R."/>
            <person name="Lipovsky A."/>
            <person name="Liu X."/>
            <person name="Liu J."/>
            <person name="Liu S."/>
            <person name="Lokyitsang T."/>
            <person name="Lokyitsang Y."/>
            <person name="Lubonja R."/>
            <person name="Lui A."/>
            <person name="MacDonald P."/>
            <person name="Magnisalis V."/>
            <person name="Maru K."/>
            <person name="Matthews C."/>
            <person name="McCusker W."/>
            <person name="McDonough S."/>
            <person name="Mehta T."/>
            <person name="Meldrim J."/>
            <person name="Meneus L."/>
            <person name="Mihai O."/>
            <person name="Mihalev A."/>
            <person name="Mihova T."/>
            <person name="Mittelman R."/>
            <person name="Mlenga V."/>
            <person name="Montmayeur A."/>
            <person name="Mulrain L."/>
            <person name="Navidi A."/>
            <person name="Naylor J."/>
            <person name="Negash T."/>
            <person name="Nguyen T."/>
            <person name="Nguyen N."/>
            <person name="Nicol R."/>
            <person name="Norbu C."/>
            <person name="Norbu N."/>
            <person name="Novod N."/>
            <person name="O'Neill B."/>
            <person name="Osman S."/>
            <person name="Markiewicz E."/>
            <person name="Oyono O.L."/>
            <person name="Patti C."/>
            <person name="Phunkhang P."/>
            <person name="Pierre F."/>
            <person name="Priest M."/>
            <person name="Raghuraman S."/>
            <person name="Rege F."/>
            <person name="Reyes R."/>
            <person name="Rise C."/>
            <person name="Rogov P."/>
            <person name="Ross K."/>
            <person name="Ryan E."/>
            <person name="Settipalli S."/>
            <person name="Shea T."/>
            <person name="Sherpa N."/>
            <person name="Shi L."/>
            <person name="Shih D."/>
            <person name="Sparrow T."/>
            <person name="Spaulding J."/>
            <person name="Stalker J."/>
            <person name="Stange-Thomann N."/>
            <person name="Stavropoulos S."/>
            <person name="Stone C."/>
            <person name="Strader C."/>
            <person name="Tesfaye S."/>
            <person name="Thomson T."/>
            <person name="Thoulutsang Y."/>
            <person name="Thoulutsang D."/>
            <person name="Topham K."/>
            <person name="Topping I."/>
            <person name="Tsamla T."/>
            <person name="Vassiliev H."/>
            <person name="Vo A."/>
            <person name="Wangchuk T."/>
            <person name="Wangdi T."/>
            <person name="Weiand M."/>
            <person name="Wilkinson J."/>
            <person name="Wilson A."/>
            <person name="Yadav S."/>
            <person name="Young G."/>
            <person name="Yu Q."/>
            <person name="Zembek L."/>
            <person name="Zhong D."/>
            <person name="Zimmer A."/>
            <person name="Zwirko Z."/>
            <person name="Jaffe D.B."/>
            <person name="Alvarez P."/>
            <person name="Brockman W."/>
            <person name="Butler J."/>
            <person name="Chin C."/>
            <person name="Gnerre S."/>
            <person name="Grabherr M."/>
            <person name="Kleber M."/>
            <person name="Mauceli E."/>
            <person name="MacCallum I."/>
        </authorList>
    </citation>
    <scope>NUCLEOTIDE SEQUENCE [LARGE SCALE GENOMIC DNA]</scope>
    <source>
        <strain evidence="9">Tucson 14030-0811.24</strain>
    </source>
</reference>
<feature type="compositionally biased region" description="Basic and acidic residues" evidence="6">
    <location>
        <begin position="1263"/>
        <end position="1283"/>
    </location>
</feature>
<name>B4MIV9_DROWI</name>
<evidence type="ECO:0000256" key="4">
    <source>
        <dbReference type="ARBA" id="ARBA00023136"/>
    </source>
</evidence>
<feature type="transmembrane region" description="Helical" evidence="7">
    <location>
        <begin position="1582"/>
        <end position="1607"/>
    </location>
</feature>
<feature type="compositionally biased region" description="Polar residues" evidence="6">
    <location>
        <begin position="925"/>
        <end position="948"/>
    </location>
</feature>
<dbReference type="GO" id="GO:0071683">
    <property type="term" value="C:sensory dendrite"/>
    <property type="evidence" value="ECO:0007669"/>
    <property type="project" value="EnsemblMetazoa"/>
</dbReference>
<organism evidence="8 9">
    <name type="scientific">Drosophila willistoni</name>
    <name type="common">Fruit fly</name>
    <dbReference type="NCBI Taxonomy" id="7260"/>
    <lineage>
        <taxon>Eukaryota</taxon>
        <taxon>Metazoa</taxon>
        <taxon>Ecdysozoa</taxon>
        <taxon>Arthropoda</taxon>
        <taxon>Hexapoda</taxon>
        <taxon>Insecta</taxon>
        <taxon>Pterygota</taxon>
        <taxon>Neoptera</taxon>
        <taxon>Endopterygota</taxon>
        <taxon>Diptera</taxon>
        <taxon>Brachycera</taxon>
        <taxon>Muscomorpha</taxon>
        <taxon>Ephydroidea</taxon>
        <taxon>Drosophilidae</taxon>
        <taxon>Drosophila</taxon>
        <taxon>Sophophora</taxon>
    </lineage>
</organism>
<dbReference type="InParanoid" id="B4MIV9"/>
<feature type="region of interest" description="Disordered" evidence="6">
    <location>
        <begin position="623"/>
        <end position="1034"/>
    </location>
</feature>
<feature type="region of interest" description="Disordered" evidence="6">
    <location>
        <begin position="1263"/>
        <end position="1300"/>
    </location>
</feature>
<dbReference type="EMBL" id="CH963719">
    <property type="protein sequence ID" value="EDW72048.2"/>
    <property type="molecule type" value="Genomic_DNA"/>
</dbReference>
<comment type="subcellular location">
    <subcellularLocation>
        <location evidence="1">Membrane</location>
        <topology evidence="1">Multi-pass membrane protein</topology>
    </subcellularLocation>
</comment>
<feature type="compositionally biased region" description="Low complexity" evidence="6">
    <location>
        <begin position="961"/>
        <end position="973"/>
    </location>
</feature>
<feature type="coiled-coil region" evidence="5">
    <location>
        <begin position="1662"/>
        <end position="1691"/>
    </location>
</feature>
<evidence type="ECO:0008006" key="10">
    <source>
        <dbReference type="Google" id="ProtNLM"/>
    </source>
</evidence>
<dbReference type="OrthoDB" id="361532at2759"/>
<keyword evidence="3 7" id="KW-1133">Transmembrane helix</keyword>
<dbReference type="eggNOG" id="ENOG502S270">
    <property type="taxonomic scope" value="Eukaryota"/>
</dbReference>
<feature type="compositionally biased region" description="Gly residues" evidence="6">
    <location>
        <begin position="1285"/>
        <end position="1298"/>
    </location>
</feature>
<feature type="region of interest" description="Disordered" evidence="6">
    <location>
        <begin position="560"/>
        <end position="582"/>
    </location>
</feature>
<feature type="compositionally biased region" description="Low complexity" evidence="6">
    <location>
        <begin position="791"/>
        <end position="802"/>
    </location>
</feature>
<feature type="region of interest" description="Disordered" evidence="6">
    <location>
        <begin position="380"/>
        <end position="496"/>
    </location>
</feature>
<feature type="compositionally biased region" description="Polar residues" evidence="6">
    <location>
        <begin position="386"/>
        <end position="396"/>
    </location>
</feature>
<dbReference type="GO" id="GO:0050954">
    <property type="term" value="P:sensory perception of mechanical stimulus"/>
    <property type="evidence" value="ECO:0007669"/>
    <property type="project" value="EnsemblMetazoa"/>
</dbReference>
<dbReference type="Proteomes" id="UP000007798">
    <property type="component" value="Unassembled WGS sequence"/>
</dbReference>
<proteinExistence type="predicted"/>
<dbReference type="InterPro" id="IPR026673">
    <property type="entry name" value="SPEC3/Stum"/>
</dbReference>
<evidence type="ECO:0000256" key="1">
    <source>
        <dbReference type="ARBA" id="ARBA00004141"/>
    </source>
</evidence>
<dbReference type="PANTHER" id="PTHR21676:SF6">
    <property type="entry name" value="PROTEIN STUM"/>
    <property type="match status" value="1"/>
</dbReference>